<feature type="binding site" evidence="12">
    <location>
        <position position="139"/>
    </location>
    <ligand>
        <name>Mg(2+)</name>
        <dbReference type="ChEBI" id="CHEBI:18420"/>
    </ligand>
</feature>
<gene>
    <name evidence="15" type="ORF">E3P90_03850</name>
</gene>
<dbReference type="AlphaFoldDB" id="A0A4T0H1E7"/>
<dbReference type="NCBIfam" id="TIGR01986">
    <property type="entry name" value="glut_syn_euk"/>
    <property type="match status" value="1"/>
</dbReference>
<dbReference type="EC" id="6.3.2.3" evidence="10"/>
<evidence type="ECO:0000313" key="15">
    <source>
        <dbReference type="EMBL" id="TIB07936.1"/>
    </source>
</evidence>
<dbReference type="InterPro" id="IPR014709">
    <property type="entry name" value="Glutathione_synthase_C_euk"/>
</dbReference>
<evidence type="ECO:0000256" key="12">
    <source>
        <dbReference type="PIRSR" id="PIRSR001558-2"/>
    </source>
</evidence>
<evidence type="ECO:0000256" key="5">
    <source>
        <dbReference type="ARBA" id="ARBA00022684"/>
    </source>
</evidence>
<dbReference type="Pfam" id="PF03917">
    <property type="entry name" value="GSH_synth_ATP"/>
    <property type="match status" value="1"/>
</dbReference>
<feature type="binding site" evidence="12">
    <location>
        <position position="137"/>
    </location>
    <ligand>
        <name>Mg(2+)</name>
        <dbReference type="ChEBI" id="CHEBI:18420"/>
    </ligand>
</feature>
<feature type="binding site" evidence="11">
    <location>
        <begin position="368"/>
        <end position="377"/>
    </location>
    <ligand>
        <name>ATP</name>
        <dbReference type="ChEBI" id="CHEBI:30616"/>
    </ligand>
</feature>
<keyword evidence="8 10" id="KW-0067">ATP-binding</keyword>
<comment type="subunit">
    <text evidence="3">Homodimer.</text>
</comment>
<dbReference type="GO" id="GO:0005524">
    <property type="term" value="F:ATP binding"/>
    <property type="evidence" value="ECO:0007669"/>
    <property type="project" value="UniProtKB-UniRule"/>
</dbReference>
<evidence type="ECO:0000256" key="9">
    <source>
        <dbReference type="ARBA" id="ARBA00022842"/>
    </source>
</evidence>
<evidence type="ECO:0000256" key="10">
    <source>
        <dbReference type="PIRNR" id="PIRNR001558"/>
    </source>
</evidence>
<sequence>MEFPPKIEQEYQKELIDNVRGFCLGNGLVLLPPVMEGEDKVRSNTCIQAPVSLFPTPFPKKLFNQANSVGLTFNELYANIARDVEFIDEILTSLWNLWKEIRSEICQPNQLLLSRSDYLCNTSTDIQGNIRGISQVEFNTIASSFGGLSNKVNQLHQFLYNDIRYANLHPLLNNQLAENNTLNEIVDGFEHAHQVYKSGYLRSKHSPYILFVVQENERNVFDQRLLEFELSRRNIRIIRRTFAQLSQQAKLSEDNVLKVKGIEVSIVYYRAGYAPEDYKSERDWRVRRMIEVSLAIKCPTLALQLAGCKKVQQVLVDEHVLRKNLNPAQIRKINKCFVDILPFDQSEKGKIAHSIVADRERCKKYVLKPQREGGGNNIYKEDIVDFVNNLKDNELSSYILMELIEPPGNLHNYLVRYTDDKLVKADVVSELGIYGSVLFNNHTIIRNEHAGHLLRTKSRQSDEGGVALGISVIDECLLI</sequence>
<feature type="binding site" evidence="13">
    <location>
        <begin position="141"/>
        <end position="144"/>
    </location>
    <ligand>
        <name>substrate</name>
    </ligand>
</feature>
<feature type="binding site" evidence="12">
    <location>
        <position position="372"/>
    </location>
    <ligand>
        <name>Mg(2+)</name>
        <dbReference type="ChEBI" id="CHEBI:18420"/>
    </ligand>
</feature>
<comment type="caution">
    <text evidence="15">The sequence shown here is derived from an EMBL/GenBank/DDBJ whole genome shotgun (WGS) entry which is preliminary data.</text>
</comment>
<dbReference type="InterPro" id="IPR014049">
    <property type="entry name" value="Glutathione_synthase_N_euk"/>
</dbReference>
<feature type="binding site" evidence="13">
    <location>
        <begin position="270"/>
        <end position="273"/>
    </location>
    <ligand>
        <name>substrate</name>
    </ligand>
</feature>
<feature type="binding site" evidence="11">
    <location>
        <position position="137"/>
    </location>
    <ligand>
        <name>ATP</name>
        <dbReference type="ChEBI" id="CHEBI:30616"/>
    </ligand>
</feature>
<feature type="binding site" evidence="11">
    <location>
        <position position="430"/>
    </location>
    <ligand>
        <name>ATP</name>
        <dbReference type="ChEBI" id="CHEBI:30616"/>
    </ligand>
</feature>
<keyword evidence="6 10" id="KW-0479">Metal-binding</keyword>
<feature type="binding site" evidence="11">
    <location>
        <begin position="401"/>
        <end position="404"/>
    </location>
    <ligand>
        <name>ATP</name>
        <dbReference type="ChEBI" id="CHEBI:30616"/>
    </ligand>
</feature>
<accession>A0A4T0H1E7</accession>
<feature type="binding site" evidence="11">
    <location>
        <position position="223"/>
    </location>
    <ligand>
        <name>substrate</name>
    </ligand>
</feature>
<dbReference type="InterPro" id="IPR016185">
    <property type="entry name" value="PreATP-grasp_dom_sf"/>
</dbReference>
<feature type="binding site" evidence="11">
    <location>
        <position position="463"/>
    </location>
    <ligand>
        <name>ATP</name>
        <dbReference type="ChEBI" id="CHEBI:30616"/>
    </ligand>
</feature>
<dbReference type="GO" id="GO:0000287">
    <property type="term" value="F:magnesium ion binding"/>
    <property type="evidence" value="ECO:0007669"/>
    <property type="project" value="UniProtKB-UniRule"/>
</dbReference>
<dbReference type="EMBL" id="SPOF01000071">
    <property type="protein sequence ID" value="TIB07936.1"/>
    <property type="molecule type" value="Genomic_DNA"/>
</dbReference>
<comment type="catalytic activity">
    <reaction evidence="10">
        <text>gamma-L-glutamyl-L-cysteine + glycine + ATP = glutathione + ADP + phosphate + H(+)</text>
        <dbReference type="Rhea" id="RHEA:13557"/>
        <dbReference type="ChEBI" id="CHEBI:15378"/>
        <dbReference type="ChEBI" id="CHEBI:30616"/>
        <dbReference type="ChEBI" id="CHEBI:43474"/>
        <dbReference type="ChEBI" id="CHEBI:57305"/>
        <dbReference type="ChEBI" id="CHEBI:57925"/>
        <dbReference type="ChEBI" id="CHEBI:58173"/>
        <dbReference type="ChEBI" id="CHEBI:456216"/>
        <dbReference type="EC" id="6.3.2.3"/>
    </reaction>
</comment>
<dbReference type="OrthoDB" id="2020073at2759"/>
<name>A0A4T0H1E7_WALIC</name>
<dbReference type="PANTHER" id="PTHR11130:SF0">
    <property type="entry name" value="GLUTATHIONE SYNTHETASE"/>
    <property type="match status" value="1"/>
</dbReference>
<feature type="binding site" evidence="11">
    <location>
        <position position="455"/>
    </location>
    <ligand>
        <name>substrate</name>
    </ligand>
</feature>
<dbReference type="InterPro" id="IPR005615">
    <property type="entry name" value="Glutathione_synthase"/>
</dbReference>
<reference evidence="15 16" key="1">
    <citation type="submission" date="2019-03" db="EMBL/GenBank/DDBJ databases">
        <title>Sequencing 23 genomes of Wallemia ichthyophaga.</title>
        <authorList>
            <person name="Gostincar C."/>
        </authorList>
    </citation>
    <scope>NUCLEOTIDE SEQUENCE [LARGE SCALE GENOMIC DNA]</scope>
    <source>
        <strain evidence="15 16">EXF-8621</strain>
    </source>
</reference>
<feature type="binding site" evidence="11">
    <location>
        <position position="457"/>
    </location>
    <ligand>
        <name>ATP</name>
        <dbReference type="ChEBI" id="CHEBI:30616"/>
    </ligand>
</feature>
<dbReference type="InterPro" id="IPR037013">
    <property type="entry name" value="GSH-S_sub-bd_sf"/>
</dbReference>
<feature type="binding site" evidence="11">
    <location>
        <position position="115"/>
    </location>
    <ligand>
        <name>substrate</name>
    </ligand>
</feature>
<dbReference type="Gene3D" id="3.30.470.20">
    <property type="entry name" value="ATP-grasp fold, B domain"/>
    <property type="match status" value="1"/>
</dbReference>
<keyword evidence="7 10" id="KW-0547">Nucleotide-binding</keyword>
<dbReference type="Gene3D" id="3.30.1490.80">
    <property type="match status" value="1"/>
</dbReference>
<dbReference type="GO" id="GO:0004363">
    <property type="term" value="F:glutathione synthase activity"/>
    <property type="evidence" value="ECO:0007669"/>
    <property type="project" value="UniProtKB-UniRule"/>
</dbReference>
<evidence type="ECO:0000256" key="8">
    <source>
        <dbReference type="ARBA" id="ARBA00022840"/>
    </source>
</evidence>
<dbReference type="InterPro" id="IPR014042">
    <property type="entry name" value="Glutathione_synthase_a-hlx"/>
</dbReference>
<evidence type="ECO:0000256" key="11">
    <source>
        <dbReference type="PIRSR" id="PIRSR001558-1"/>
    </source>
</evidence>
<comment type="cofactor">
    <cofactor evidence="10 12">
        <name>Mg(2+)</name>
        <dbReference type="ChEBI" id="CHEBI:18420"/>
    </cofactor>
    <text evidence="10 12">Binds 1 Mg(2+) ion per subunit.</text>
</comment>
<evidence type="ECO:0000256" key="13">
    <source>
        <dbReference type="PIRSR" id="PIRSR001558-3"/>
    </source>
</evidence>
<evidence type="ECO:0000313" key="16">
    <source>
        <dbReference type="Proteomes" id="UP000306954"/>
    </source>
</evidence>
<dbReference type="PIRSF" id="PIRSF001558">
    <property type="entry name" value="GSHase"/>
    <property type="match status" value="1"/>
</dbReference>
<dbReference type="Gene3D" id="3.40.50.1760">
    <property type="entry name" value="Glutathione synthase, substrate-binding domain superfamily, eukaryotic"/>
    <property type="match status" value="1"/>
</dbReference>
<evidence type="ECO:0000256" key="6">
    <source>
        <dbReference type="ARBA" id="ARBA00022723"/>
    </source>
</evidence>
<evidence type="ECO:0000256" key="2">
    <source>
        <dbReference type="ARBA" id="ARBA00010385"/>
    </source>
</evidence>
<dbReference type="Gene3D" id="3.30.1490.50">
    <property type="match status" value="1"/>
</dbReference>
<dbReference type="UniPathway" id="UPA00142">
    <property type="reaction ID" value="UER00210"/>
</dbReference>
<evidence type="ECO:0000256" key="1">
    <source>
        <dbReference type="ARBA" id="ARBA00004965"/>
    </source>
</evidence>
<evidence type="ECO:0000259" key="14">
    <source>
        <dbReference type="Pfam" id="PF03199"/>
    </source>
</evidence>
<dbReference type="Gene3D" id="1.10.1080.10">
    <property type="entry name" value="Glutathione Synthetase, Chain A, domain 3"/>
    <property type="match status" value="1"/>
</dbReference>
<feature type="binding site" evidence="11">
    <location>
        <position position="379"/>
    </location>
    <ligand>
        <name>ATP</name>
        <dbReference type="ChEBI" id="CHEBI:30616"/>
    </ligand>
</feature>
<keyword evidence="5 10" id="KW-0317">Glutathione biosynthesis</keyword>
<dbReference type="Pfam" id="PF03199">
    <property type="entry name" value="GSH_synthase"/>
    <property type="match status" value="1"/>
</dbReference>
<dbReference type="InterPro" id="IPR004887">
    <property type="entry name" value="GSH_synth_subst-bd"/>
</dbReference>
<dbReference type="SUPFAM" id="SSF56059">
    <property type="entry name" value="Glutathione synthetase ATP-binding domain-like"/>
    <property type="match status" value="1"/>
</dbReference>
<dbReference type="FunFam" id="3.30.1490.50:FF:000002">
    <property type="entry name" value="Glutathione synthetase"/>
    <property type="match status" value="1"/>
</dbReference>
<evidence type="ECO:0000256" key="3">
    <source>
        <dbReference type="ARBA" id="ARBA00011738"/>
    </source>
</evidence>
<organism evidence="15 16">
    <name type="scientific">Wallemia ichthyophaga</name>
    <dbReference type="NCBI Taxonomy" id="245174"/>
    <lineage>
        <taxon>Eukaryota</taxon>
        <taxon>Fungi</taxon>
        <taxon>Dikarya</taxon>
        <taxon>Basidiomycota</taxon>
        <taxon>Wallemiomycotina</taxon>
        <taxon>Wallemiomycetes</taxon>
        <taxon>Wallemiales</taxon>
        <taxon>Wallemiaceae</taxon>
        <taxon>Wallemia</taxon>
    </lineage>
</organism>
<feature type="domain" description="Glutathione synthase substrate-binding" evidence="14">
    <location>
        <begin position="208"/>
        <end position="306"/>
    </location>
</feature>
<feature type="binding site" evidence="13">
    <location>
        <begin position="466"/>
        <end position="467"/>
    </location>
    <ligand>
        <name>substrate</name>
    </ligand>
</feature>
<evidence type="ECO:0000256" key="4">
    <source>
        <dbReference type="ARBA" id="ARBA00022598"/>
    </source>
</evidence>
<dbReference type="Proteomes" id="UP000306954">
    <property type="component" value="Unassembled WGS sequence"/>
</dbReference>
<protein>
    <recommendedName>
        <fullName evidence="10">Glutathione synthetase</fullName>
        <shortName evidence="10">GSH-S</shortName>
        <ecNumber evidence="10">6.3.2.3</ecNumber>
    </recommendedName>
</protein>
<proteinExistence type="inferred from homology"/>
<dbReference type="PANTHER" id="PTHR11130">
    <property type="entry name" value="GLUTATHIONE SYNTHETASE"/>
    <property type="match status" value="1"/>
</dbReference>
<keyword evidence="4 10" id="KW-0436">Ligase</keyword>
<dbReference type="GO" id="GO:0005829">
    <property type="term" value="C:cytosol"/>
    <property type="evidence" value="ECO:0007669"/>
    <property type="project" value="TreeGrafter"/>
</dbReference>
<evidence type="ECO:0000256" key="7">
    <source>
        <dbReference type="ARBA" id="ARBA00022741"/>
    </source>
</evidence>
<dbReference type="GO" id="GO:0043295">
    <property type="term" value="F:glutathione binding"/>
    <property type="evidence" value="ECO:0007669"/>
    <property type="project" value="UniProtKB-UniRule"/>
</dbReference>
<feature type="binding site" evidence="11">
    <location>
        <position position="309"/>
    </location>
    <ligand>
        <name>ATP</name>
        <dbReference type="ChEBI" id="CHEBI:30616"/>
    </ligand>
</feature>
<comment type="similarity">
    <text evidence="2 10">Belongs to the eukaryotic GSH synthase family.</text>
</comment>
<keyword evidence="9 10" id="KW-0460">Magnesium</keyword>
<dbReference type="SUPFAM" id="SSF52440">
    <property type="entry name" value="PreATP-grasp domain"/>
    <property type="match status" value="1"/>
</dbReference>
<feature type="binding site" evidence="13">
    <location>
        <begin position="217"/>
        <end position="219"/>
    </location>
    <ligand>
        <name>substrate</name>
    </ligand>
</feature>
<comment type="pathway">
    <text evidence="1 10">Sulfur metabolism; glutathione biosynthesis; glutathione from L-cysteine and L-glutamate: step 2/2.</text>
</comment>
<dbReference type="FunFam" id="3.40.50.1760:FF:000001">
    <property type="entry name" value="Glutathione synthetase"/>
    <property type="match status" value="1"/>
</dbReference>